<keyword evidence="3" id="KW-1185">Reference proteome</keyword>
<sequence>MAAGGMKGEGSLRPFHWPRRPGGGTLLRAALVTVLLGLAVIVMDNPSGCPTGAPPPAVALGTAGPPTAASHPAGCPTRPTGTMAGSAAGGQPGHAPGTPNGRTAPRGAGGTAVPGAAGGNRAGAEEIDRPAGGGAPVALPLPSGFVGVPVRLAEPAALAVLRPGARVDLLVSPAGRSAGAPVLLAADALVLDVVGAGVGDGSSALYLAVRPDQAQRSVGQPEGSRFSVVIRG</sequence>
<protein>
    <recommendedName>
        <fullName evidence="4">Flagellar biosynthesis protein FlgA</fullName>
    </recommendedName>
</protein>
<name>A0A1C5AVM1_9ACTN</name>
<dbReference type="STRING" id="121616.GA0070216_1338"/>
<organism evidence="2 3">
    <name type="scientific">Micromonospora matsumotoense</name>
    <dbReference type="NCBI Taxonomy" id="121616"/>
    <lineage>
        <taxon>Bacteria</taxon>
        <taxon>Bacillati</taxon>
        <taxon>Actinomycetota</taxon>
        <taxon>Actinomycetes</taxon>
        <taxon>Micromonosporales</taxon>
        <taxon>Micromonosporaceae</taxon>
        <taxon>Micromonospora</taxon>
    </lineage>
</organism>
<evidence type="ECO:0000313" key="3">
    <source>
        <dbReference type="Proteomes" id="UP000198797"/>
    </source>
</evidence>
<feature type="region of interest" description="Disordered" evidence="1">
    <location>
        <begin position="53"/>
        <end position="126"/>
    </location>
</feature>
<evidence type="ECO:0000313" key="2">
    <source>
        <dbReference type="EMBL" id="SCF49203.1"/>
    </source>
</evidence>
<accession>A0A1C5AVM1</accession>
<evidence type="ECO:0008006" key="4">
    <source>
        <dbReference type="Google" id="ProtNLM"/>
    </source>
</evidence>
<feature type="compositionally biased region" description="Gly residues" evidence="1">
    <location>
        <begin position="107"/>
        <end position="121"/>
    </location>
</feature>
<gene>
    <name evidence="2" type="ORF">GA0070216_1338</name>
</gene>
<dbReference type="EMBL" id="FMCU01000033">
    <property type="protein sequence ID" value="SCF49203.1"/>
    <property type="molecule type" value="Genomic_DNA"/>
</dbReference>
<evidence type="ECO:0000256" key="1">
    <source>
        <dbReference type="SAM" id="MobiDB-lite"/>
    </source>
</evidence>
<dbReference type="RefSeq" id="WP_245722877.1">
    <property type="nucleotide sequence ID" value="NZ_FMCU01000033.1"/>
</dbReference>
<dbReference type="AlphaFoldDB" id="A0A1C5AVM1"/>
<dbReference type="Proteomes" id="UP000198797">
    <property type="component" value="Unassembled WGS sequence"/>
</dbReference>
<reference evidence="3" key="1">
    <citation type="submission" date="2016-06" db="EMBL/GenBank/DDBJ databases">
        <authorList>
            <person name="Varghese N."/>
            <person name="Submissions Spin"/>
        </authorList>
    </citation>
    <scope>NUCLEOTIDE SEQUENCE [LARGE SCALE GENOMIC DNA]</scope>
    <source>
        <strain evidence="3">DSM 44100</strain>
    </source>
</reference>
<proteinExistence type="predicted"/>